<dbReference type="AlphaFoldDB" id="A0A370DK74"/>
<dbReference type="GO" id="GO:0016020">
    <property type="term" value="C:membrane"/>
    <property type="evidence" value="ECO:0007669"/>
    <property type="project" value="UniProtKB-SubCell"/>
</dbReference>
<proteinExistence type="inferred from homology"/>
<dbReference type="InterPro" id="IPR041489">
    <property type="entry name" value="PDZ_6"/>
</dbReference>
<dbReference type="InterPro" id="IPR036034">
    <property type="entry name" value="PDZ_sf"/>
</dbReference>
<keyword evidence="8 11" id="KW-1133">Transmembrane helix</keyword>
<feature type="domain" description="PDZ" evidence="12">
    <location>
        <begin position="216"/>
        <end position="285"/>
    </location>
</feature>
<evidence type="ECO:0000256" key="5">
    <source>
        <dbReference type="ARBA" id="ARBA00022692"/>
    </source>
</evidence>
<sequence>MSSGGFLYNVLFFIIAIGVLVAFHEFGHYWVARLLKVKVLRFSIGFGKPLFSWKKQKGEDLIEFVIAAIPLGGYVKMLDEREGEVDDSLRHRAFNTQPVAKRFAIVAAGPIFNFILAAFFYFIFFINGEEGIKPVIAAPVVESAAAQAGFENEDEILAVGNTQIKTWQSFRLALIDQGIDGGSLTVKVKTAELRIVERNVPIGDLKILQEKTDVTKLLGFKLWTPEIPALIGGITPNSASSAAGLKAQDLILFINDKPIKDWKELVGIVQQSAGKTLHFIVERDGGQENIQLTPAEKKRGDKLVGFMGAYPEIPEELVNKTKTRIEYSLFGALTRALDETWTFSALTLKVLGKMVTGEAALDNISGPITIATYAGITASIGFLTYIKFLAMISVSLGVLNLLPVPMLDGGHLMYYLIEIVKGSPVSQNFEELGQRLGLTLLFLLMSLAIFNDIQRLIN</sequence>
<evidence type="ECO:0000256" key="6">
    <source>
        <dbReference type="ARBA" id="ARBA00022801"/>
    </source>
</evidence>
<dbReference type="EC" id="3.4.24.-" evidence="11"/>
<comment type="similarity">
    <text evidence="3 11">Belongs to the peptidase M50B family.</text>
</comment>
<keyword evidence="11" id="KW-0479">Metal-binding</keyword>
<dbReference type="NCBIfam" id="TIGR00054">
    <property type="entry name" value="RIP metalloprotease RseP"/>
    <property type="match status" value="1"/>
</dbReference>
<evidence type="ECO:0000256" key="7">
    <source>
        <dbReference type="ARBA" id="ARBA00022833"/>
    </source>
</evidence>
<gene>
    <name evidence="13" type="primary">rseP</name>
    <name evidence="13" type="ORF">DIZ80_02275</name>
</gene>
<keyword evidence="4" id="KW-0645">Protease</keyword>
<dbReference type="GO" id="GO:0004222">
    <property type="term" value="F:metalloendopeptidase activity"/>
    <property type="evidence" value="ECO:0007669"/>
    <property type="project" value="InterPro"/>
</dbReference>
<dbReference type="GO" id="GO:0006508">
    <property type="term" value="P:proteolysis"/>
    <property type="evidence" value="ECO:0007669"/>
    <property type="project" value="UniProtKB-KW"/>
</dbReference>
<dbReference type="EMBL" id="QFXC01000004">
    <property type="protein sequence ID" value="RDH85263.1"/>
    <property type="molecule type" value="Genomic_DNA"/>
</dbReference>
<evidence type="ECO:0000256" key="3">
    <source>
        <dbReference type="ARBA" id="ARBA00007931"/>
    </source>
</evidence>
<keyword evidence="6 11" id="KW-0378">Hydrolase</keyword>
<keyword evidence="7 11" id="KW-0862">Zinc</keyword>
<evidence type="ECO:0000256" key="4">
    <source>
        <dbReference type="ARBA" id="ARBA00022670"/>
    </source>
</evidence>
<evidence type="ECO:0000256" key="10">
    <source>
        <dbReference type="ARBA" id="ARBA00023136"/>
    </source>
</evidence>
<reference evidence="13 14" key="1">
    <citation type="journal article" date="2018" name="ISME J.">
        <title>Endosymbiont genomes yield clues of tubeworm success.</title>
        <authorList>
            <person name="Li Y."/>
            <person name="Liles M.R."/>
            <person name="Halanych K.M."/>
        </authorList>
    </citation>
    <scope>NUCLEOTIDE SEQUENCE [LARGE SCALE GENOMIC DNA]</scope>
    <source>
        <strain evidence="13">A1464</strain>
    </source>
</reference>
<comment type="cofactor">
    <cofactor evidence="1 11">
        <name>Zn(2+)</name>
        <dbReference type="ChEBI" id="CHEBI:29105"/>
    </cofactor>
</comment>
<evidence type="ECO:0000259" key="12">
    <source>
        <dbReference type="SMART" id="SM00228"/>
    </source>
</evidence>
<name>A0A370DK74_9GAMM</name>
<evidence type="ECO:0000313" key="14">
    <source>
        <dbReference type="Proteomes" id="UP000254266"/>
    </source>
</evidence>
<evidence type="ECO:0000256" key="11">
    <source>
        <dbReference type="RuleBase" id="RU362031"/>
    </source>
</evidence>
<feature type="transmembrane region" description="Helical" evidence="11">
    <location>
        <begin position="398"/>
        <end position="417"/>
    </location>
</feature>
<organism evidence="13 14">
    <name type="scientific">endosymbiont of Galathealinum brachiosum</name>
    <dbReference type="NCBI Taxonomy" id="2200906"/>
    <lineage>
        <taxon>Bacteria</taxon>
        <taxon>Pseudomonadati</taxon>
        <taxon>Pseudomonadota</taxon>
        <taxon>Gammaproteobacteria</taxon>
        <taxon>sulfur-oxidizing symbionts</taxon>
    </lineage>
</organism>
<keyword evidence="9 11" id="KW-0482">Metalloprotease</keyword>
<evidence type="ECO:0000256" key="8">
    <source>
        <dbReference type="ARBA" id="ARBA00022989"/>
    </source>
</evidence>
<keyword evidence="5 11" id="KW-0812">Transmembrane</keyword>
<evidence type="ECO:0000313" key="13">
    <source>
        <dbReference type="EMBL" id="RDH85263.1"/>
    </source>
</evidence>
<dbReference type="InterPro" id="IPR008915">
    <property type="entry name" value="Peptidase_M50"/>
</dbReference>
<dbReference type="CDD" id="cd06163">
    <property type="entry name" value="S2P-M50_PDZ_RseP-like"/>
    <property type="match status" value="1"/>
</dbReference>
<dbReference type="PANTHER" id="PTHR42837">
    <property type="entry name" value="REGULATOR OF SIGMA-E PROTEASE RSEP"/>
    <property type="match status" value="1"/>
</dbReference>
<dbReference type="CDD" id="cd23081">
    <property type="entry name" value="cpPDZ_EcRseP-like"/>
    <property type="match status" value="1"/>
</dbReference>
<accession>A0A370DK74</accession>
<comment type="subcellular location">
    <subcellularLocation>
        <location evidence="2">Membrane</location>
        <topology evidence="2">Multi-pass membrane protein</topology>
    </subcellularLocation>
</comment>
<feature type="domain" description="PDZ" evidence="12">
    <location>
        <begin position="120"/>
        <end position="192"/>
    </location>
</feature>
<dbReference type="SMART" id="SM00228">
    <property type="entry name" value="PDZ"/>
    <property type="match status" value="2"/>
</dbReference>
<dbReference type="Proteomes" id="UP000254266">
    <property type="component" value="Unassembled WGS sequence"/>
</dbReference>
<dbReference type="Gene3D" id="2.30.42.10">
    <property type="match status" value="2"/>
</dbReference>
<feature type="transmembrane region" description="Helical" evidence="11">
    <location>
        <begin position="6"/>
        <end position="31"/>
    </location>
</feature>
<dbReference type="InterPro" id="IPR004387">
    <property type="entry name" value="Pept_M50_Zn"/>
</dbReference>
<dbReference type="Pfam" id="PF17820">
    <property type="entry name" value="PDZ_6"/>
    <property type="match status" value="1"/>
</dbReference>
<dbReference type="Pfam" id="PF02163">
    <property type="entry name" value="Peptidase_M50"/>
    <property type="match status" value="1"/>
</dbReference>
<evidence type="ECO:0000256" key="9">
    <source>
        <dbReference type="ARBA" id="ARBA00023049"/>
    </source>
</evidence>
<evidence type="ECO:0000256" key="2">
    <source>
        <dbReference type="ARBA" id="ARBA00004141"/>
    </source>
</evidence>
<evidence type="ECO:0000256" key="1">
    <source>
        <dbReference type="ARBA" id="ARBA00001947"/>
    </source>
</evidence>
<dbReference type="GO" id="GO:0046872">
    <property type="term" value="F:metal ion binding"/>
    <property type="evidence" value="ECO:0007669"/>
    <property type="project" value="UniProtKB-KW"/>
</dbReference>
<feature type="transmembrane region" description="Helical" evidence="11">
    <location>
        <begin position="432"/>
        <end position="450"/>
    </location>
</feature>
<protein>
    <recommendedName>
        <fullName evidence="11">Zinc metalloprotease</fullName>
        <ecNumber evidence="11">3.4.24.-</ecNumber>
    </recommendedName>
</protein>
<keyword evidence="14" id="KW-1185">Reference proteome</keyword>
<feature type="transmembrane region" description="Helical" evidence="11">
    <location>
        <begin position="103"/>
        <end position="126"/>
    </location>
</feature>
<keyword evidence="10 11" id="KW-0472">Membrane</keyword>
<feature type="transmembrane region" description="Helical" evidence="11">
    <location>
        <begin position="364"/>
        <end position="386"/>
    </location>
</feature>
<dbReference type="PANTHER" id="PTHR42837:SF2">
    <property type="entry name" value="MEMBRANE METALLOPROTEASE ARASP2, CHLOROPLASTIC-RELATED"/>
    <property type="match status" value="1"/>
</dbReference>
<dbReference type="InterPro" id="IPR001478">
    <property type="entry name" value="PDZ"/>
</dbReference>
<dbReference type="SUPFAM" id="SSF50156">
    <property type="entry name" value="PDZ domain-like"/>
    <property type="match status" value="2"/>
</dbReference>
<comment type="caution">
    <text evidence="13">The sequence shown here is derived from an EMBL/GenBank/DDBJ whole genome shotgun (WGS) entry which is preliminary data.</text>
</comment>